<dbReference type="GeneID" id="73334658"/>
<accession>A0A9Q8SAP5</accession>
<protein>
    <submittedName>
        <fullName evidence="2">Uncharacterized protein</fullName>
    </submittedName>
</protein>
<name>A0A9Q8SAP5_9PEZI</name>
<feature type="region of interest" description="Disordered" evidence="1">
    <location>
        <begin position="78"/>
        <end position="109"/>
    </location>
</feature>
<sequence length="122" mass="14075">MTCFVSRYSLRRPMVLLLSRVSISIRVSLVLGLCSWELHRVMFNRRPTRTIQDSIPAAGKRYYGGTYKATTKELSESPVRIPPDLRPGHRALSQRPTTGHRSRQFRPQSPPFTYIRELMSLS</sequence>
<dbReference type="Proteomes" id="UP000830671">
    <property type="component" value="Chromosome 1"/>
</dbReference>
<dbReference type="RefSeq" id="XP_049135605.1">
    <property type="nucleotide sequence ID" value="XM_049279648.1"/>
</dbReference>
<evidence type="ECO:0000313" key="2">
    <source>
        <dbReference type="EMBL" id="UQC73954.1"/>
    </source>
</evidence>
<dbReference type="EMBL" id="CP019471">
    <property type="protein sequence ID" value="UQC73954.1"/>
    <property type="molecule type" value="Genomic_DNA"/>
</dbReference>
<organism evidence="2 3">
    <name type="scientific">Colletotrichum lupini</name>
    <dbReference type="NCBI Taxonomy" id="145971"/>
    <lineage>
        <taxon>Eukaryota</taxon>
        <taxon>Fungi</taxon>
        <taxon>Dikarya</taxon>
        <taxon>Ascomycota</taxon>
        <taxon>Pezizomycotina</taxon>
        <taxon>Sordariomycetes</taxon>
        <taxon>Hypocreomycetidae</taxon>
        <taxon>Glomerellales</taxon>
        <taxon>Glomerellaceae</taxon>
        <taxon>Colletotrichum</taxon>
        <taxon>Colletotrichum acutatum species complex</taxon>
    </lineage>
</organism>
<keyword evidence="3" id="KW-1185">Reference proteome</keyword>
<evidence type="ECO:0000313" key="3">
    <source>
        <dbReference type="Proteomes" id="UP000830671"/>
    </source>
</evidence>
<gene>
    <name evidence="2" type="ORF">CLUP02_00601</name>
</gene>
<reference evidence="2" key="1">
    <citation type="journal article" date="2021" name="Mol. Plant Microbe Interact.">
        <title>Complete Genome Sequence of the Plant-Pathogenic Fungus Colletotrichum lupini.</title>
        <authorList>
            <person name="Baroncelli R."/>
            <person name="Pensec F."/>
            <person name="Da Lio D."/>
            <person name="Boufleur T."/>
            <person name="Vicente I."/>
            <person name="Sarrocco S."/>
            <person name="Picot A."/>
            <person name="Baraldi E."/>
            <person name="Sukno S."/>
            <person name="Thon M."/>
            <person name="Le Floch G."/>
        </authorList>
    </citation>
    <scope>NUCLEOTIDE SEQUENCE</scope>
    <source>
        <strain evidence="2">IMI 504893</strain>
    </source>
</reference>
<dbReference type="KEGG" id="clup:CLUP02_00601"/>
<evidence type="ECO:0000256" key="1">
    <source>
        <dbReference type="SAM" id="MobiDB-lite"/>
    </source>
</evidence>
<proteinExistence type="predicted"/>
<dbReference type="AlphaFoldDB" id="A0A9Q8SAP5"/>